<dbReference type="Proteomes" id="UP000789738">
    <property type="component" value="Unassembled WGS sequence"/>
</dbReference>
<accession>A0AA86MFA3</accession>
<evidence type="ECO:0000313" key="2">
    <source>
        <dbReference type="Proteomes" id="UP000789738"/>
    </source>
</evidence>
<protein>
    <submittedName>
        <fullName evidence="1">Uncharacterized protein</fullName>
    </submittedName>
</protein>
<name>A0AA86MFA3_9CLOT</name>
<dbReference type="RefSeq" id="WP_210885834.1">
    <property type="nucleotide sequence ID" value="NZ_CAKJVE010000004.1"/>
</dbReference>
<dbReference type="AlphaFoldDB" id="A0AA86MFA3"/>
<gene>
    <name evidence="1" type="ORF">CNEO_42117</name>
</gene>
<dbReference type="EMBL" id="CAKJVE010000004">
    <property type="protein sequence ID" value="CAG9705854.1"/>
    <property type="molecule type" value="Genomic_DNA"/>
</dbReference>
<comment type="caution">
    <text evidence="1">The sequence shown here is derived from an EMBL/GenBank/DDBJ whole genome shotgun (WGS) entry which is preliminary data.</text>
</comment>
<evidence type="ECO:0000313" key="1">
    <source>
        <dbReference type="EMBL" id="CAG9705854.1"/>
    </source>
</evidence>
<reference evidence="1" key="1">
    <citation type="submission" date="2021-10" db="EMBL/GenBank/DDBJ databases">
        <authorList>
            <person name="Mesa V."/>
        </authorList>
    </citation>
    <scope>NUCLEOTIDE SEQUENCE</scope>
    <source>
        <strain evidence="1">CC3_PB</strain>
    </source>
</reference>
<organism evidence="1 2">
    <name type="scientific">Clostridium neonatale</name>
    <dbReference type="NCBI Taxonomy" id="137838"/>
    <lineage>
        <taxon>Bacteria</taxon>
        <taxon>Bacillati</taxon>
        <taxon>Bacillota</taxon>
        <taxon>Clostridia</taxon>
        <taxon>Eubacteriales</taxon>
        <taxon>Clostridiaceae</taxon>
        <taxon>Clostridium</taxon>
    </lineage>
</organism>
<proteinExistence type="predicted"/>
<sequence>MKLLMHILKKNEKLNIDNTILSINEIQKKLVEESKEVIKALEDYEKDKTLHNLKEIIRETFDVIQICILILWRCHIRAVTLDEPKLLEEINIEHKDKLISERNWIPETGITIEVKE</sequence>